<gene>
    <name evidence="2" type="ORF">I4641_05575</name>
</gene>
<organism evidence="2 3">
    <name type="scientific">Waterburya agarophytonicola KI4</name>
    <dbReference type="NCBI Taxonomy" id="2874699"/>
    <lineage>
        <taxon>Bacteria</taxon>
        <taxon>Bacillati</taxon>
        <taxon>Cyanobacteriota</taxon>
        <taxon>Cyanophyceae</taxon>
        <taxon>Pleurocapsales</taxon>
        <taxon>Hyellaceae</taxon>
        <taxon>Waterburya</taxon>
        <taxon>Waterburya agarophytonicola</taxon>
    </lineage>
</organism>
<dbReference type="InterPro" id="IPR027417">
    <property type="entry name" value="P-loop_NTPase"/>
</dbReference>
<dbReference type="PANTHER" id="PTHR12788">
    <property type="entry name" value="PROTEIN-TYROSINE SULFOTRANSFERASE 2"/>
    <property type="match status" value="1"/>
</dbReference>
<dbReference type="RefSeq" id="WP_229639485.1">
    <property type="nucleotide sequence ID" value="NZ_JADWDC010000009.1"/>
</dbReference>
<dbReference type="SUPFAM" id="SSF52540">
    <property type="entry name" value="P-loop containing nucleoside triphosphate hydrolases"/>
    <property type="match status" value="1"/>
</dbReference>
<accession>A0A964BQF5</accession>
<keyword evidence="1" id="KW-0808">Transferase</keyword>
<dbReference type="GO" id="GO:0008476">
    <property type="term" value="F:protein-tyrosine sulfotransferase activity"/>
    <property type="evidence" value="ECO:0007669"/>
    <property type="project" value="InterPro"/>
</dbReference>
<sequence>MVAQIDNLYIKTSLSKTLSRLISYGFFEGRPLTTKGQWINPLIFRLFAISQKLPQLKKVEKPIFVIGTGRSGTTILGVVLSMHQQVGFLNEPKAIWHTIYPYEDLIGSYSQGKAEYRLDAADVNDSTIHTANRIFGTYLKTIGASRLVDKYPELVFRVPFVREIFPDAKFIFLVRNGWDTCQSIDSWSKRLGTNVKEDTHDWWGVNNRKWHLLIDRVAATNPDFQENLATINAYCDHTAMAAVEWILTMQEGLKLVEQFPDDVYLLKYEDLVSQPKNSLEKLLNFCELPADDKMFAYANKTLSSRQNYQVFPLPSEITPIFIKTMTQLGYES</sequence>
<evidence type="ECO:0000313" key="2">
    <source>
        <dbReference type="EMBL" id="MCC0176447.1"/>
    </source>
</evidence>
<reference evidence="2" key="1">
    <citation type="journal article" date="2021" name="Antonie Van Leeuwenhoek">
        <title>Draft genome and description of Waterburya agarophytonicola gen. nov. sp. nov. (Pleurocapsales, Cyanobacteria): a seaweed symbiont.</title>
        <authorList>
            <person name="Bonthond G."/>
            <person name="Shalygin S."/>
            <person name="Bayer T."/>
            <person name="Weinberger F."/>
        </authorList>
    </citation>
    <scope>NUCLEOTIDE SEQUENCE</scope>
    <source>
        <strain evidence="2">KI4</strain>
    </source>
</reference>
<dbReference type="Pfam" id="PF13469">
    <property type="entry name" value="Sulfotransfer_3"/>
    <property type="match status" value="1"/>
</dbReference>
<name>A0A964BQF5_9CYAN</name>
<dbReference type="Proteomes" id="UP000729733">
    <property type="component" value="Unassembled WGS sequence"/>
</dbReference>
<keyword evidence="3" id="KW-1185">Reference proteome</keyword>
<dbReference type="InterPro" id="IPR026634">
    <property type="entry name" value="TPST-like"/>
</dbReference>
<dbReference type="Gene3D" id="3.40.50.300">
    <property type="entry name" value="P-loop containing nucleotide triphosphate hydrolases"/>
    <property type="match status" value="1"/>
</dbReference>
<evidence type="ECO:0000256" key="1">
    <source>
        <dbReference type="ARBA" id="ARBA00022679"/>
    </source>
</evidence>
<proteinExistence type="predicted"/>
<dbReference type="PANTHER" id="PTHR12788:SF10">
    <property type="entry name" value="PROTEIN-TYROSINE SULFOTRANSFERASE"/>
    <property type="match status" value="1"/>
</dbReference>
<protein>
    <submittedName>
        <fullName evidence="2">Sulfotransferase</fullName>
    </submittedName>
</protein>
<dbReference type="EMBL" id="JADWDC010000009">
    <property type="protein sequence ID" value="MCC0176447.1"/>
    <property type="molecule type" value="Genomic_DNA"/>
</dbReference>
<dbReference type="AlphaFoldDB" id="A0A964BQF5"/>
<evidence type="ECO:0000313" key="3">
    <source>
        <dbReference type="Proteomes" id="UP000729733"/>
    </source>
</evidence>
<comment type="caution">
    <text evidence="2">The sequence shown here is derived from an EMBL/GenBank/DDBJ whole genome shotgun (WGS) entry which is preliminary data.</text>
</comment>